<dbReference type="SUPFAM" id="SSF63999">
    <property type="entry name" value="Thiamin pyrophosphokinase, catalytic domain"/>
    <property type="match status" value="1"/>
</dbReference>
<dbReference type="Gene3D" id="2.60.120.320">
    <property type="entry name" value="Thiamin pyrophosphokinase, thiamin-binding domain"/>
    <property type="match status" value="1"/>
</dbReference>
<dbReference type="InterPro" id="IPR036371">
    <property type="entry name" value="TPK_B1-bd_sf"/>
</dbReference>
<evidence type="ECO:0000256" key="5">
    <source>
        <dbReference type="ARBA" id="ARBA00022777"/>
    </source>
</evidence>
<dbReference type="GO" id="GO:0004788">
    <property type="term" value="F:thiamine diphosphokinase activity"/>
    <property type="evidence" value="ECO:0007669"/>
    <property type="project" value="UniProtKB-UniRule"/>
</dbReference>
<dbReference type="EMBL" id="KZ559562">
    <property type="protein sequence ID" value="PLN79299.1"/>
    <property type="molecule type" value="Genomic_DNA"/>
</dbReference>
<reference evidence="11" key="1">
    <citation type="submission" date="2017-12" db="EMBL/GenBank/DDBJ databases">
        <authorList>
            <consortium name="DOE Joint Genome Institute"/>
            <person name="Mondo S.J."/>
            <person name="Kjaerbolling I."/>
            <person name="Vesth T.C."/>
            <person name="Frisvad J.C."/>
            <person name="Nybo J.L."/>
            <person name="Theobald S."/>
            <person name="Kuo A."/>
            <person name="Bowyer P."/>
            <person name="Matsuda Y."/>
            <person name="Lyhne E.K."/>
            <person name="Kogle M.E."/>
            <person name="Clum A."/>
            <person name="Lipzen A."/>
            <person name="Salamov A."/>
            <person name="Ngan C.Y."/>
            <person name="Daum C."/>
            <person name="Chiniquy J."/>
            <person name="Barry K."/>
            <person name="LaButti K."/>
            <person name="Haridas S."/>
            <person name="Simmons B.A."/>
            <person name="Magnuson J.K."/>
            <person name="Mortensen U.H."/>
            <person name="Larsen T.O."/>
            <person name="Grigoriev I.V."/>
            <person name="Baker S.E."/>
            <person name="Andersen M.R."/>
            <person name="Nordberg H.P."/>
            <person name="Cantor M.N."/>
            <person name="Hua S.X."/>
        </authorList>
    </citation>
    <scope>NUCLEOTIDE SEQUENCE [LARGE SCALE GENOMIC DNA]</scope>
    <source>
        <strain evidence="11">IBT 19404</strain>
    </source>
</reference>
<dbReference type="Pfam" id="PF04263">
    <property type="entry name" value="TPK_catalytic"/>
    <property type="match status" value="1"/>
</dbReference>
<protein>
    <recommendedName>
        <fullName evidence="7">Thiamine pyrophosphokinase</fullName>
        <ecNumber evidence="7">2.7.6.2</ecNumber>
    </recommendedName>
</protein>
<dbReference type="GO" id="GO:0030975">
    <property type="term" value="F:thiamine binding"/>
    <property type="evidence" value="ECO:0007669"/>
    <property type="project" value="UniProtKB-UniRule"/>
</dbReference>
<dbReference type="GO" id="GO:0005524">
    <property type="term" value="F:ATP binding"/>
    <property type="evidence" value="ECO:0007669"/>
    <property type="project" value="UniProtKB-UniRule"/>
</dbReference>
<dbReference type="PIRSF" id="PIRSF031057">
    <property type="entry name" value="Thiamin_pyrophosphokinase"/>
    <property type="match status" value="1"/>
</dbReference>
<evidence type="ECO:0000313" key="10">
    <source>
        <dbReference type="EMBL" id="PLN79299.1"/>
    </source>
</evidence>
<evidence type="ECO:0000259" key="9">
    <source>
        <dbReference type="SMART" id="SM00983"/>
    </source>
</evidence>
<dbReference type="EC" id="2.7.6.2" evidence="7"/>
<evidence type="ECO:0000256" key="3">
    <source>
        <dbReference type="ARBA" id="ARBA00022679"/>
    </source>
</evidence>
<dbReference type="OrthoDB" id="25149at2759"/>
<evidence type="ECO:0000313" key="11">
    <source>
        <dbReference type="Proteomes" id="UP000235023"/>
    </source>
</evidence>
<dbReference type="SUPFAM" id="SSF63862">
    <property type="entry name" value="Thiamin pyrophosphokinase, substrate-binding domain"/>
    <property type="match status" value="1"/>
</dbReference>
<dbReference type="UniPathway" id="UPA00060">
    <property type="reaction ID" value="UER00597"/>
</dbReference>
<comment type="catalytic activity">
    <reaction evidence="7">
        <text>thiamine + ATP = thiamine diphosphate + AMP + H(+)</text>
        <dbReference type="Rhea" id="RHEA:11576"/>
        <dbReference type="ChEBI" id="CHEBI:15378"/>
        <dbReference type="ChEBI" id="CHEBI:18385"/>
        <dbReference type="ChEBI" id="CHEBI:30616"/>
        <dbReference type="ChEBI" id="CHEBI:58937"/>
        <dbReference type="ChEBI" id="CHEBI:456215"/>
    </reaction>
</comment>
<keyword evidence="6 7" id="KW-0067">ATP-binding</keyword>
<keyword evidence="5 7" id="KW-0418">Kinase</keyword>
<dbReference type="SMART" id="SM00983">
    <property type="entry name" value="TPK_B1_binding"/>
    <property type="match status" value="1"/>
</dbReference>
<dbReference type="InterPro" id="IPR007371">
    <property type="entry name" value="TPK_catalytic"/>
</dbReference>
<dbReference type="PANTHER" id="PTHR13622:SF8">
    <property type="entry name" value="THIAMIN PYROPHOSPHOKINASE 1"/>
    <property type="match status" value="1"/>
</dbReference>
<dbReference type="InterPro" id="IPR036759">
    <property type="entry name" value="TPK_catalytic_sf"/>
</dbReference>
<evidence type="ECO:0000256" key="4">
    <source>
        <dbReference type="ARBA" id="ARBA00022741"/>
    </source>
</evidence>
<name>A0A2J5HQ18_9EURO</name>
<keyword evidence="4 7" id="KW-0547">Nucleotide-binding</keyword>
<accession>A0A2J5HQ18</accession>
<evidence type="ECO:0000256" key="1">
    <source>
        <dbReference type="ARBA" id="ARBA00005078"/>
    </source>
</evidence>
<dbReference type="InterPro" id="IPR016966">
    <property type="entry name" value="Thiamin_pyrophosphokinase_euk"/>
</dbReference>
<dbReference type="GO" id="GO:0016301">
    <property type="term" value="F:kinase activity"/>
    <property type="evidence" value="ECO:0007669"/>
    <property type="project" value="UniProtKB-UniRule"/>
</dbReference>
<feature type="region of interest" description="Disordered" evidence="8">
    <location>
        <begin position="159"/>
        <end position="195"/>
    </location>
</feature>
<dbReference type="Proteomes" id="UP000235023">
    <property type="component" value="Unassembled WGS sequence"/>
</dbReference>
<comment type="pathway">
    <text evidence="1 7">Cofactor biosynthesis; thiamine diphosphate biosynthesis; thiamine diphosphate from thiamine: step 1/1.</text>
</comment>
<organism evidence="10 11">
    <name type="scientific">Aspergillus taichungensis</name>
    <dbReference type="NCBI Taxonomy" id="482145"/>
    <lineage>
        <taxon>Eukaryota</taxon>
        <taxon>Fungi</taxon>
        <taxon>Dikarya</taxon>
        <taxon>Ascomycota</taxon>
        <taxon>Pezizomycotina</taxon>
        <taxon>Eurotiomycetes</taxon>
        <taxon>Eurotiomycetidae</taxon>
        <taxon>Eurotiales</taxon>
        <taxon>Aspergillaceae</taxon>
        <taxon>Aspergillus</taxon>
        <taxon>Aspergillus subgen. Circumdati</taxon>
    </lineage>
</organism>
<feature type="compositionally biased region" description="Low complexity" evidence="8">
    <location>
        <begin position="172"/>
        <end position="181"/>
    </location>
</feature>
<dbReference type="NCBIfam" id="TIGR01378">
    <property type="entry name" value="thi_PPkinase"/>
    <property type="match status" value="1"/>
</dbReference>
<dbReference type="Pfam" id="PF04265">
    <property type="entry name" value="TPK_B1_binding"/>
    <property type="match status" value="1"/>
</dbReference>
<keyword evidence="11" id="KW-1185">Reference proteome</keyword>
<gene>
    <name evidence="10" type="ORF">BDW42DRAFT_173113</name>
</gene>
<keyword evidence="3 7" id="KW-0808">Transferase</keyword>
<evidence type="ECO:0000256" key="7">
    <source>
        <dbReference type="PIRNR" id="PIRNR031057"/>
    </source>
</evidence>
<feature type="domain" description="Thiamin pyrophosphokinase thiamin-binding" evidence="9">
    <location>
        <begin position="212"/>
        <end position="301"/>
    </location>
</feature>
<dbReference type="GO" id="GO:0006772">
    <property type="term" value="P:thiamine metabolic process"/>
    <property type="evidence" value="ECO:0007669"/>
    <property type="project" value="InterPro"/>
</dbReference>
<evidence type="ECO:0000256" key="8">
    <source>
        <dbReference type="SAM" id="MobiDB-lite"/>
    </source>
</evidence>
<dbReference type="PANTHER" id="PTHR13622">
    <property type="entry name" value="THIAMIN PYROPHOSPHOKINASE"/>
    <property type="match status" value="1"/>
</dbReference>
<comment type="similarity">
    <text evidence="2 7">Belongs to the thiamine pyrophosphokinase family.</text>
</comment>
<dbReference type="CDD" id="cd07995">
    <property type="entry name" value="TPK"/>
    <property type="match status" value="1"/>
</dbReference>
<proteinExistence type="inferred from homology"/>
<evidence type="ECO:0000256" key="6">
    <source>
        <dbReference type="ARBA" id="ARBA00022840"/>
    </source>
</evidence>
<dbReference type="InterPro" id="IPR007373">
    <property type="entry name" value="Thiamin_PyroPKinase_B1-bd"/>
</dbReference>
<dbReference type="GO" id="GO:0009229">
    <property type="term" value="P:thiamine diphosphate biosynthetic process"/>
    <property type="evidence" value="ECO:0007669"/>
    <property type="project" value="UniProtKB-UniRule"/>
</dbReference>
<dbReference type="Gene3D" id="3.40.50.10240">
    <property type="entry name" value="Thiamin pyrophosphokinase, catalytic domain"/>
    <property type="match status" value="1"/>
</dbReference>
<sequence length="315" mass="35561">MEWDPTQFFCTDVDPPAPYALVVLNQPINENAYGVLAGHARAIVCADGGANHFYEMMKGHHREDTDLPTLIIGDLDSIKPHVRSHYEKHGVSIVHDADQYSTDFTKSLKYLRAHEADFLPLSPERKAEPSLSILIMGGLGGRVDQAFSQIHHLYLMMQEEEQEQRQSNTFPSSTSQSQKQDSSTEQKRPSKRKRNNLYLISEESITFILQPGQNKIATPRTNRPRLSQEEITKDKNPEEKENYLLSENIGIIPLSGPARITTHGLQWDVTDWKTEIGGQLSTSNHVRADEVEVCVEGPAVLVTVELAGRFKRFSR</sequence>
<dbReference type="AlphaFoldDB" id="A0A2J5HQ18"/>
<dbReference type="InterPro" id="IPR006282">
    <property type="entry name" value="Thi_PPkinase"/>
</dbReference>
<evidence type="ECO:0000256" key="2">
    <source>
        <dbReference type="ARBA" id="ARBA00006785"/>
    </source>
</evidence>